<feature type="region of interest" description="Disordered" evidence="2">
    <location>
        <begin position="424"/>
        <end position="467"/>
    </location>
</feature>
<dbReference type="EMBL" id="JMSN01000089">
    <property type="protein sequence ID" value="KDN40600.1"/>
    <property type="molecule type" value="Genomic_DNA"/>
</dbReference>
<feature type="compositionally biased region" description="Low complexity" evidence="2">
    <location>
        <begin position="458"/>
        <end position="467"/>
    </location>
</feature>
<evidence type="ECO:0000313" key="4">
    <source>
        <dbReference type="EMBL" id="KDN40600.1"/>
    </source>
</evidence>
<sequence length="1117" mass="118949">MAAAPAMRPLRRGVGIGGGHGWLSMAPPVEHEHEATPAPSSHPADSAASSAPAADDNDNAAAAHQAASASHVAPMALPASCGDYNCDCSMSSGSKRHMDAAHSFPKRAASCSRSHSPPHAHSCSRTSSSFDSDDDEAARKPFDFRASMVPMAFGKVKNTAAAAAAGLDQRKSKQQFHEVAAQQLGPCALTSVGAEANANAPTRRAKRHQCQHQHERAASAAPCEGRSHAAHRDQEVLLCAMGQSSGGAGSVHSRSRSSSMLRACSNSSITSSSSVAHVQHQHLHLQPPRARDHSSVSAAPFVKNRTRSSSSSPSPRPRSRVASSPGGTRHVVNGGGGLRHGGVEWSGKTLHAVELEMERLGRAEWMTHAPDPVYLASRLEAVRRNLEVEQRELEEEQQELGLDEAQREGHKSRKWLRKRWLSWSEEDEDEEDEKEARANEHKGAVRDHHAPNQSVQDAEPATASAATTTVAAEALPLQKQTAVPRELHQAVGMSPPAQTIAFLPAIHIPSHPASPNRASDVNCGSDSYSDSSASVAITPPNYGLCPPLLLRPPTLLGTPALVSLAASSAVAGADVPPLPPKETSCAPPPTQVDAVLSLLDAAQRRAALAAVCADTAHASADLERLRLSLALLPPIDHASQMQALEQRVDVRNIKRTDLEQVRDLHCLHGDERLLGMEDGDDMMGRNLDTYTTSATFLLRLLVDENYIAVVAVAKPLPEPPALPATAATTREWSIPQADPDSPPGPRLSSEPDFRPSSRSDRLRKRDRSCETQRTESFTNIAVRAPPLAVQADPASAGISSSSPSSADLEFELAASSDDFESVAPNSLFSSPAHLLGSKSGSGRDDGDVVMHHAAAFTDLTGATSVHPGNSPALLPAKAELAVAATGATQGGHGEGEILAGSKTHILAIPQLELTGPEFIAPPPAKRVMAVAPPRGRLLDSETILGVASAIITYKHHTPESLWPQDAKGINICGPRYLDRSECSTVHLLTLSILPAERSQGLGGKLLDELLERAKVRVCAQHLAAQRQKKQSAQGSAQYNLTAADEMKPQQQQPKTRVYLEVHPSNSRAIELYLRKGFQQAAGSSGTKRGFYRGDERILPRIRLSVGGTDALVYEKWL</sequence>
<feature type="compositionally biased region" description="Basic and acidic residues" evidence="2">
    <location>
        <begin position="434"/>
        <end position="450"/>
    </location>
</feature>
<feature type="compositionally biased region" description="Acidic residues" evidence="2">
    <location>
        <begin position="424"/>
        <end position="433"/>
    </location>
</feature>
<dbReference type="AlphaFoldDB" id="A0A066VPT4"/>
<evidence type="ECO:0000259" key="3">
    <source>
        <dbReference type="PROSITE" id="PS51186"/>
    </source>
</evidence>
<protein>
    <recommendedName>
        <fullName evidence="3">N-acetyltransferase domain-containing protein</fullName>
    </recommendedName>
</protein>
<comment type="caution">
    <text evidence="4">The sequence shown here is derived from an EMBL/GenBank/DDBJ whole genome shotgun (WGS) entry which is preliminary data.</text>
</comment>
<dbReference type="Gene3D" id="3.40.630.30">
    <property type="match status" value="1"/>
</dbReference>
<dbReference type="PROSITE" id="PS51186">
    <property type="entry name" value="GNAT"/>
    <property type="match status" value="1"/>
</dbReference>
<keyword evidence="1" id="KW-0175">Coiled coil</keyword>
<keyword evidence="5" id="KW-1185">Reference proteome</keyword>
<feature type="region of interest" description="Disordered" evidence="2">
    <location>
        <begin position="108"/>
        <end position="135"/>
    </location>
</feature>
<feature type="region of interest" description="Disordered" evidence="2">
    <location>
        <begin position="729"/>
        <end position="781"/>
    </location>
</feature>
<dbReference type="GO" id="GO:0016747">
    <property type="term" value="F:acyltransferase activity, transferring groups other than amino-acyl groups"/>
    <property type="evidence" value="ECO:0007669"/>
    <property type="project" value="InterPro"/>
</dbReference>
<dbReference type="SUPFAM" id="SSF55729">
    <property type="entry name" value="Acyl-CoA N-acyltransferases (Nat)"/>
    <property type="match status" value="1"/>
</dbReference>
<proteinExistence type="predicted"/>
<dbReference type="InParanoid" id="A0A066VPT4"/>
<evidence type="ECO:0000256" key="1">
    <source>
        <dbReference type="SAM" id="Coils"/>
    </source>
</evidence>
<feature type="coiled-coil region" evidence="1">
    <location>
        <begin position="376"/>
        <end position="408"/>
    </location>
</feature>
<dbReference type="HOGENOM" id="CLU_280923_0_0_1"/>
<feature type="compositionally biased region" description="Low complexity" evidence="2">
    <location>
        <begin position="320"/>
        <end position="332"/>
    </location>
</feature>
<organism evidence="4 5">
    <name type="scientific">Tilletiaria anomala (strain ATCC 24038 / CBS 436.72 / UBC 951)</name>
    <dbReference type="NCBI Taxonomy" id="1037660"/>
    <lineage>
        <taxon>Eukaryota</taxon>
        <taxon>Fungi</taxon>
        <taxon>Dikarya</taxon>
        <taxon>Basidiomycota</taxon>
        <taxon>Ustilaginomycotina</taxon>
        <taxon>Exobasidiomycetes</taxon>
        <taxon>Georgefischeriales</taxon>
        <taxon>Tilletiariaceae</taxon>
        <taxon>Tilletiaria</taxon>
    </lineage>
</organism>
<feature type="region of interest" description="Disordered" evidence="2">
    <location>
        <begin position="1"/>
        <end position="66"/>
    </location>
</feature>
<dbReference type="InterPro" id="IPR000182">
    <property type="entry name" value="GNAT_dom"/>
</dbReference>
<name>A0A066VPT4_TILAU</name>
<feature type="region of interest" description="Disordered" evidence="2">
    <location>
        <begin position="198"/>
        <end position="229"/>
    </location>
</feature>
<accession>A0A066VPT4</accession>
<dbReference type="Proteomes" id="UP000027361">
    <property type="component" value="Unassembled WGS sequence"/>
</dbReference>
<dbReference type="InterPro" id="IPR016181">
    <property type="entry name" value="Acyl_CoA_acyltransferase"/>
</dbReference>
<feature type="region of interest" description="Disordered" evidence="2">
    <location>
        <begin position="243"/>
        <end position="343"/>
    </location>
</feature>
<evidence type="ECO:0000313" key="5">
    <source>
        <dbReference type="Proteomes" id="UP000027361"/>
    </source>
</evidence>
<feature type="compositionally biased region" description="Low complexity" evidence="2">
    <location>
        <begin position="250"/>
        <end position="278"/>
    </location>
</feature>
<feature type="domain" description="N-acetyltransferase" evidence="3">
    <location>
        <begin position="917"/>
        <end position="1117"/>
    </location>
</feature>
<dbReference type="RefSeq" id="XP_013241443.1">
    <property type="nucleotide sequence ID" value="XM_013385989.1"/>
</dbReference>
<dbReference type="CDD" id="cd04301">
    <property type="entry name" value="NAT_SF"/>
    <property type="match status" value="1"/>
</dbReference>
<dbReference type="OrthoDB" id="2555742at2759"/>
<feature type="compositionally biased region" description="Low complexity" evidence="2">
    <location>
        <begin position="37"/>
        <end position="66"/>
    </location>
</feature>
<feature type="compositionally biased region" description="Basic and acidic residues" evidence="2">
    <location>
        <begin position="749"/>
        <end position="760"/>
    </location>
</feature>
<dbReference type="GeneID" id="25265024"/>
<reference evidence="4 5" key="1">
    <citation type="submission" date="2014-05" db="EMBL/GenBank/DDBJ databases">
        <title>Draft genome sequence of a rare smut relative, Tilletiaria anomala UBC 951.</title>
        <authorList>
            <consortium name="DOE Joint Genome Institute"/>
            <person name="Toome M."/>
            <person name="Kuo A."/>
            <person name="Henrissat B."/>
            <person name="Lipzen A."/>
            <person name="Tritt A."/>
            <person name="Yoshinaga Y."/>
            <person name="Zane M."/>
            <person name="Barry K."/>
            <person name="Grigoriev I.V."/>
            <person name="Spatafora J.W."/>
            <person name="Aimea M.C."/>
        </authorList>
    </citation>
    <scope>NUCLEOTIDE SEQUENCE [LARGE SCALE GENOMIC DNA]</scope>
    <source>
        <strain evidence="4 5">UBC 951</strain>
    </source>
</reference>
<evidence type="ECO:0000256" key="2">
    <source>
        <dbReference type="SAM" id="MobiDB-lite"/>
    </source>
</evidence>
<gene>
    <name evidence="4" type="ORF">K437DRAFT_258585</name>
</gene>